<dbReference type="PANTHER" id="PTHR43798:SF33">
    <property type="entry name" value="HYDROLASE, PUTATIVE (AFU_ORTHOLOGUE AFUA_2G14860)-RELATED"/>
    <property type="match status" value="1"/>
</dbReference>
<reference evidence="2" key="1">
    <citation type="submission" date="2022-06" db="EMBL/GenBank/DDBJ databases">
        <title>Genomic Encyclopedia of Archaeal and Bacterial Type Strains, Phase II (KMG-II): from individual species to whole genera.</title>
        <authorList>
            <person name="Goeker M."/>
        </authorList>
    </citation>
    <scope>NUCLEOTIDE SEQUENCE</scope>
    <source>
        <strain evidence="2">DSM 43935</strain>
    </source>
</reference>
<dbReference type="GO" id="GO:0016020">
    <property type="term" value="C:membrane"/>
    <property type="evidence" value="ECO:0007669"/>
    <property type="project" value="TreeGrafter"/>
</dbReference>
<proteinExistence type="predicted"/>
<organism evidence="2 3">
    <name type="scientific">Goodfellowiella coeruleoviolacea</name>
    <dbReference type="NCBI Taxonomy" id="334858"/>
    <lineage>
        <taxon>Bacteria</taxon>
        <taxon>Bacillati</taxon>
        <taxon>Actinomycetota</taxon>
        <taxon>Actinomycetes</taxon>
        <taxon>Pseudonocardiales</taxon>
        <taxon>Pseudonocardiaceae</taxon>
        <taxon>Goodfellowiella</taxon>
    </lineage>
</organism>
<keyword evidence="3" id="KW-1185">Reference proteome</keyword>
<dbReference type="InterPro" id="IPR000073">
    <property type="entry name" value="AB_hydrolase_1"/>
</dbReference>
<dbReference type="Gene3D" id="3.40.50.1820">
    <property type="entry name" value="alpha/beta hydrolase"/>
    <property type="match status" value="1"/>
</dbReference>
<comment type="caution">
    <text evidence="2">The sequence shown here is derived from an EMBL/GenBank/DDBJ whole genome shotgun (WGS) entry which is preliminary data.</text>
</comment>
<dbReference type="PRINTS" id="PR00412">
    <property type="entry name" value="EPOXHYDRLASE"/>
</dbReference>
<sequence length="272" mass="28676">MTEFSVRVMSTIPQRTVELAHTVRGDGPALLLAHGAGGGIDANYGPLMAELTAGHTVIAPDLPGAGRTPRSSTPLDLDELADQLIATADAAGVDQVTILGYSLGTTLAVRAAARHPERVRGLVLTAGWTRPDAHLRLAADLWLRLLAESDRANLARFVTLVGLGATFRAGLSDDQLDEILRETAAGLPEGTPEQVELASRTDTSADLAGIRVPTLVVATTEDQLVLPANSVALAEGIAGARLVEIAAGHMLMAERPTEWQTVIAEFLREHQL</sequence>
<dbReference type="PRINTS" id="PR00111">
    <property type="entry name" value="ABHYDROLASE"/>
</dbReference>
<dbReference type="AlphaFoldDB" id="A0AAE3GMU3"/>
<evidence type="ECO:0000313" key="3">
    <source>
        <dbReference type="Proteomes" id="UP001206128"/>
    </source>
</evidence>
<evidence type="ECO:0000259" key="1">
    <source>
        <dbReference type="Pfam" id="PF00561"/>
    </source>
</evidence>
<accession>A0AAE3GMU3</accession>
<dbReference type="Proteomes" id="UP001206128">
    <property type="component" value="Unassembled WGS sequence"/>
</dbReference>
<feature type="domain" description="AB hydrolase-1" evidence="1">
    <location>
        <begin position="28"/>
        <end position="256"/>
    </location>
</feature>
<dbReference type="PANTHER" id="PTHR43798">
    <property type="entry name" value="MONOACYLGLYCEROL LIPASE"/>
    <property type="match status" value="1"/>
</dbReference>
<dbReference type="InterPro" id="IPR029058">
    <property type="entry name" value="AB_hydrolase_fold"/>
</dbReference>
<dbReference type="InterPro" id="IPR050266">
    <property type="entry name" value="AB_hydrolase_sf"/>
</dbReference>
<dbReference type="InterPro" id="IPR000639">
    <property type="entry name" value="Epox_hydrolase-like"/>
</dbReference>
<dbReference type="GO" id="GO:0003824">
    <property type="term" value="F:catalytic activity"/>
    <property type="evidence" value="ECO:0007669"/>
    <property type="project" value="InterPro"/>
</dbReference>
<protein>
    <submittedName>
        <fullName evidence="2">Pimeloyl-ACP methyl ester carboxylesterase</fullName>
    </submittedName>
</protein>
<dbReference type="EMBL" id="JAMTCK010000032">
    <property type="protein sequence ID" value="MCP2170382.1"/>
    <property type="molecule type" value="Genomic_DNA"/>
</dbReference>
<gene>
    <name evidence="2" type="ORF">LX83_007273</name>
</gene>
<dbReference type="SUPFAM" id="SSF53474">
    <property type="entry name" value="alpha/beta-Hydrolases"/>
    <property type="match status" value="1"/>
</dbReference>
<evidence type="ECO:0000313" key="2">
    <source>
        <dbReference type="EMBL" id="MCP2170382.1"/>
    </source>
</evidence>
<name>A0AAE3GMU3_9PSEU</name>
<dbReference type="Pfam" id="PF00561">
    <property type="entry name" value="Abhydrolase_1"/>
    <property type="match status" value="1"/>
</dbReference>